<dbReference type="AlphaFoldDB" id="A0A7S8HFN6"/>
<gene>
    <name evidence="2" type="ORF">G8O30_06450</name>
</gene>
<evidence type="ECO:0000313" key="2">
    <source>
        <dbReference type="EMBL" id="QPC46625.1"/>
    </source>
</evidence>
<dbReference type="InterPro" id="IPR025616">
    <property type="entry name" value="YpjP"/>
</dbReference>
<feature type="chain" id="PRO_5039455049" description="YpjP-like protein" evidence="1">
    <location>
        <begin position="28"/>
        <end position="200"/>
    </location>
</feature>
<proteinExistence type="predicted"/>
<organism evidence="2 3">
    <name type="scientific">Mangrovibacillus cuniculi</name>
    <dbReference type="NCBI Taxonomy" id="2593652"/>
    <lineage>
        <taxon>Bacteria</taxon>
        <taxon>Bacillati</taxon>
        <taxon>Bacillota</taxon>
        <taxon>Bacilli</taxon>
        <taxon>Bacillales</taxon>
        <taxon>Bacillaceae</taxon>
        <taxon>Mangrovibacillus</taxon>
    </lineage>
</organism>
<evidence type="ECO:0000256" key="1">
    <source>
        <dbReference type="SAM" id="SignalP"/>
    </source>
</evidence>
<feature type="signal peptide" evidence="1">
    <location>
        <begin position="1"/>
        <end position="27"/>
    </location>
</feature>
<protein>
    <recommendedName>
        <fullName evidence="4">YpjP-like protein</fullName>
    </recommendedName>
</protein>
<name>A0A7S8HFN6_9BACI</name>
<reference evidence="2 3" key="1">
    <citation type="submission" date="2019-07" db="EMBL/GenBank/DDBJ databases">
        <title>Genome sequence of 2 isolates from Red Sea Mangroves.</title>
        <authorList>
            <person name="Sefrji F."/>
            <person name="Michoud G."/>
            <person name="Merlino G."/>
            <person name="Daffonchio D."/>
        </authorList>
    </citation>
    <scope>NUCLEOTIDE SEQUENCE [LARGE SCALE GENOMIC DNA]</scope>
    <source>
        <strain evidence="2 3">R1DC41</strain>
    </source>
</reference>
<sequence length="200" mass="22907">MFHWLKKALVVSISIATFGLVSPSALLEDLNAVNAKDTENTKPVSLAEDLDISIENIESIETDLHNDFVALAMEKAEQQAHVKFGEKISPVIANEFTDVILPQIHRAIDETAKEFTPQEIAQLVITEKPAGGLGEKWFHIYNEKTNEDIIRFHVRRDHPPQEGYYFNFHYHTRSDNFQTHHDLGVIYWDTQTPPKWSTIV</sequence>
<dbReference type="Pfam" id="PF14005">
    <property type="entry name" value="YpjP"/>
    <property type="match status" value="1"/>
</dbReference>
<keyword evidence="1" id="KW-0732">Signal</keyword>
<dbReference type="Proteomes" id="UP000593626">
    <property type="component" value="Chromosome"/>
</dbReference>
<accession>A0A7S8HFN6</accession>
<dbReference type="RefSeq" id="WP_239674156.1">
    <property type="nucleotide sequence ID" value="NZ_CP049742.1"/>
</dbReference>
<evidence type="ECO:0008006" key="4">
    <source>
        <dbReference type="Google" id="ProtNLM"/>
    </source>
</evidence>
<keyword evidence="3" id="KW-1185">Reference proteome</keyword>
<evidence type="ECO:0000313" key="3">
    <source>
        <dbReference type="Proteomes" id="UP000593626"/>
    </source>
</evidence>
<dbReference type="KEGG" id="mcui:G8O30_06450"/>
<dbReference type="EMBL" id="CP049742">
    <property type="protein sequence ID" value="QPC46625.1"/>
    <property type="molecule type" value="Genomic_DNA"/>
</dbReference>